<accession>A0ABS1WXC0</accession>
<feature type="coiled-coil region" evidence="1">
    <location>
        <begin position="73"/>
        <end position="100"/>
    </location>
</feature>
<evidence type="ECO:0000313" key="2">
    <source>
        <dbReference type="EMBL" id="MBM0105613.1"/>
    </source>
</evidence>
<sequence>MRNQQTFTAIDAAAESLTQASRQLLSPLELACLERIGRAPADELLTPEQMREVDVIFHKVRAQALRIAIRKRADLQRRRIEKAQEAYDLLQQERAYEQAMRDLSVRLVVAA</sequence>
<evidence type="ECO:0000256" key="1">
    <source>
        <dbReference type="SAM" id="Coils"/>
    </source>
</evidence>
<reference evidence="2 3" key="1">
    <citation type="journal article" date="2021" name="Int. J. Syst. Evol. Microbiol.">
        <title>Steroidobacter gossypii sp. nov., isolated from soil of cotton cropping field.</title>
        <authorList>
            <person name="Huang R."/>
            <person name="Yang S."/>
            <person name="Zhen C."/>
            <person name="Liu W."/>
        </authorList>
    </citation>
    <scope>NUCLEOTIDE SEQUENCE [LARGE SCALE GENOMIC DNA]</scope>
    <source>
        <strain evidence="2 3">S1-65</strain>
    </source>
</reference>
<dbReference type="EMBL" id="JAEVLS010000002">
    <property type="protein sequence ID" value="MBM0105613.1"/>
    <property type="molecule type" value="Genomic_DNA"/>
</dbReference>
<dbReference type="RefSeq" id="WP_203167648.1">
    <property type="nucleotide sequence ID" value="NZ_JAEVLS010000002.1"/>
</dbReference>
<gene>
    <name evidence="2" type="ORF">JM946_12675</name>
</gene>
<name>A0ABS1WXC0_9GAMM</name>
<keyword evidence="1" id="KW-0175">Coiled coil</keyword>
<organism evidence="2 3">
    <name type="scientific">Steroidobacter gossypii</name>
    <dbReference type="NCBI Taxonomy" id="2805490"/>
    <lineage>
        <taxon>Bacteria</taxon>
        <taxon>Pseudomonadati</taxon>
        <taxon>Pseudomonadota</taxon>
        <taxon>Gammaproteobacteria</taxon>
        <taxon>Steroidobacterales</taxon>
        <taxon>Steroidobacteraceae</taxon>
        <taxon>Steroidobacter</taxon>
    </lineage>
</organism>
<proteinExistence type="predicted"/>
<protein>
    <submittedName>
        <fullName evidence="2">Uncharacterized protein</fullName>
    </submittedName>
</protein>
<keyword evidence="3" id="KW-1185">Reference proteome</keyword>
<comment type="caution">
    <text evidence="2">The sequence shown here is derived from an EMBL/GenBank/DDBJ whole genome shotgun (WGS) entry which is preliminary data.</text>
</comment>
<evidence type="ECO:0000313" key="3">
    <source>
        <dbReference type="Proteomes" id="UP000661077"/>
    </source>
</evidence>
<dbReference type="Proteomes" id="UP000661077">
    <property type="component" value="Unassembled WGS sequence"/>
</dbReference>